<evidence type="ECO:0000313" key="9">
    <source>
        <dbReference type="Proteomes" id="UP001519460"/>
    </source>
</evidence>
<sequence>MADDKAKMNDLQKLRRFFVLGNENGLYRVRCGGDGGFQPVVETAPIVTALLAAGKGEEVVDEIIKFLTSNTTCTAYHTPALFALAMCARHSDKSQKTKQSAMKGLATVCNSTADLFQFISFSQRLVESKKGWGRSLKTGAKLISKYLVKGLKAAQEEFGGEKTANEMQATLTYLSAIEELKDAKDTTLAVSLVEQHHLHPQQVTAQVLQEREVLVALVKQLSLKEVLKMIGHLAAKLVFDPSNPAAADIIQRVGDEQQVRQEKLSPFDVLVAMRVYEQGSASMKWARNSAVVDALNSTFATALKYNVTSTKKRYLVAVNINNQFMRCWVHGTKVLSPVIAVAGLAQVLAHTEQDPALAFFCKDVKPLSLTNTMQMPEICEEIAQRAAELEGSKVTCDVSAPVTWAQQAKKAFDVIIIMTDHRHAKASTDLSTAFKQYRQTLKIPDAKLVVCGLTSTHLQFADSEDPGMLDIAGFDATVPDVIHNFVTGSL</sequence>
<evidence type="ECO:0000256" key="3">
    <source>
        <dbReference type="ARBA" id="ARBA00022490"/>
    </source>
</evidence>
<dbReference type="GO" id="GO:0005737">
    <property type="term" value="C:cytoplasm"/>
    <property type="evidence" value="ECO:0007669"/>
    <property type="project" value="UniProtKB-SubCell"/>
</dbReference>
<keyword evidence="5" id="KW-0694">RNA-binding</keyword>
<keyword evidence="6" id="KW-0687">Ribonucleoprotein</keyword>
<dbReference type="Pfam" id="PF25045">
    <property type="entry name" value="vWA_Ro60"/>
    <property type="match status" value="1"/>
</dbReference>
<dbReference type="InterPro" id="IPR037214">
    <property type="entry name" value="TROVE_dom_sf"/>
</dbReference>
<dbReference type="GO" id="GO:1990904">
    <property type="term" value="C:ribonucleoprotein complex"/>
    <property type="evidence" value="ECO:0007669"/>
    <property type="project" value="UniProtKB-KW"/>
</dbReference>
<proteinExistence type="inferred from homology"/>
<dbReference type="SUPFAM" id="SSF140864">
    <property type="entry name" value="TROVE domain-like"/>
    <property type="match status" value="1"/>
</dbReference>
<dbReference type="PANTHER" id="PTHR14202:SF0">
    <property type="entry name" value="RNA-BINDING PROTEIN RO60"/>
    <property type="match status" value="1"/>
</dbReference>
<dbReference type="Proteomes" id="UP001519460">
    <property type="component" value="Unassembled WGS sequence"/>
</dbReference>
<keyword evidence="9" id="KW-1185">Reference proteome</keyword>
<name>A0ABD0KJ80_9CAEN</name>
<dbReference type="PANTHER" id="PTHR14202">
    <property type="entry name" value="60 KDA RIBONUCLEOPROTEIN SSA/RO"/>
    <property type="match status" value="1"/>
</dbReference>
<organism evidence="8 9">
    <name type="scientific">Batillaria attramentaria</name>
    <dbReference type="NCBI Taxonomy" id="370345"/>
    <lineage>
        <taxon>Eukaryota</taxon>
        <taxon>Metazoa</taxon>
        <taxon>Spiralia</taxon>
        <taxon>Lophotrochozoa</taxon>
        <taxon>Mollusca</taxon>
        <taxon>Gastropoda</taxon>
        <taxon>Caenogastropoda</taxon>
        <taxon>Sorbeoconcha</taxon>
        <taxon>Cerithioidea</taxon>
        <taxon>Batillariidae</taxon>
        <taxon>Batillaria</taxon>
    </lineage>
</organism>
<dbReference type="EMBL" id="JACVVK020000167">
    <property type="protein sequence ID" value="KAK7487253.1"/>
    <property type="molecule type" value="Genomic_DNA"/>
</dbReference>
<dbReference type="GO" id="GO:0003723">
    <property type="term" value="F:RNA binding"/>
    <property type="evidence" value="ECO:0007669"/>
    <property type="project" value="UniProtKB-KW"/>
</dbReference>
<dbReference type="SUPFAM" id="SSF53300">
    <property type="entry name" value="vWA-like"/>
    <property type="match status" value="1"/>
</dbReference>
<dbReference type="InterPro" id="IPR008858">
    <property type="entry name" value="TROVE_dom"/>
</dbReference>
<dbReference type="AlphaFoldDB" id="A0ABD0KJ80"/>
<keyword evidence="4" id="KW-0479">Metal-binding</keyword>
<feature type="domain" description="TROVE" evidence="7">
    <location>
        <begin position="1"/>
        <end position="312"/>
    </location>
</feature>
<evidence type="ECO:0000256" key="4">
    <source>
        <dbReference type="ARBA" id="ARBA00022723"/>
    </source>
</evidence>
<evidence type="ECO:0000256" key="1">
    <source>
        <dbReference type="ARBA" id="ARBA00004496"/>
    </source>
</evidence>
<gene>
    <name evidence="8" type="ORF">BaRGS_00021481</name>
</gene>
<comment type="subcellular location">
    <subcellularLocation>
        <location evidence="1">Cytoplasm</location>
    </subcellularLocation>
</comment>
<evidence type="ECO:0000256" key="5">
    <source>
        <dbReference type="ARBA" id="ARBA00022884"/>
    </source>
</evidence>
<comment type="caution">
    <text evidence="8">The sequence shown here is derived from an EMBL/GenBank/DDBJ whole genome shotgun (WGS) entry which is preliminary data.</text>
</comment>
<dbReference type="InterPro" id="IPR056800">
    <property type="entry name" value="vWA_Ro60"/>
</dbReference>
<dbReference type="InterPro" id="IPR036465">
    <property type="entry name" value="vWFA_dom_sf"/>
</dbReference>
<protein>
    <recommendedName>
        <fullName evidence="7">TROVE domain-containing protein</fullName>
    </recommendedName>
</protein>
<keyword evidence="3" id="KW-0963">Cytoplasm</keyword>
<evidence type="ECO:0000256" key="6">
    <source>
        <dbReference type="ARBA" id="ARBA00023274"/>
    </source>
</evidence>
<accession>A0ABD0KJ80</accession>
<dbReference type="InterPro" id="IPR040322">
    <property type="entry name" value="TROVE2"/>
</dbReference>
<dbReference type="PROSITE" id="PS50988">
    <property type="entry name" value="TROVE"/>
    <property type="match status" value="1"/>
</dbReference>
<comment type="similarity">
    <text evidence="2">Belongs to the Ro 60 kDa family.</text>
</comment>
<evidence type="ECO:0000313" key="8">
    <source>
        <dbReference type="EMBL" id="KAK7487253.1"/>
    </source>
</evidence>
<reference evidence="8 9" key="1">
    <citation type="journal article" date="2023" name="Sci. Data">
        <title>Genome assembly of the Korean intertidal mud-creeper Batillaria attramentaria.</title>
        <authorList>
            <person name="Patra A.K."/>
            <person name="Ho P.T."/>
            <person name="Jun S."/>
            <person name="Lee S.J."/>
            <person name="Kim Y."/>
            <person name="Won Y.J."/>
        </authorList>
    </citation>
    <scope>NUCLEOTIDE SEQUENCE [LARGE SCALE GENOMIC DNA]</scope>
    <source>
        <strain evidence="8">Wonlab-2016</strain>
    </source>
</reference>
<evidence type="ECO:0000259" key="7">
    <source>
        <dbReference type="PROSITE" id="PS50988"/>
    </source>
</evidence>
<dbReference type="Gene3D" id="3.40.50.410">
    <property type="entry name" value="von Willebrand factor, type A domain"/>
    <property type="match status" value="1"/>
</dbReference>
<dbReference type="GO" id="GO:0046872">
    <property type="term" value="F:metal ion binding"/>
    <property type="evidence" value="ECO:0007669"/>
    <property type="project" value="UniProtKB-KW"/>
</dbReference>
<evidence type="ECO:0000256" key="2">
    <source>
        <dbReference type="ARBA" id="ARBA00007814"/>
    </source>
</evidence>